<dbReference type="InterPro" id="IPR057326">
    <property type="entry name" value="KR_dom"/>
</dbReference>
<dbReference type="GO" id="GO:0016020">
    <property type="term" value="C:membrane"/>
    <property type="evidence" value="ECO:0007669"/>
    <property type="project" value="TreeGrafter"/>
</dbReference>
<dbReference type="RefSeq" id="WP_091672477.1">
    <property type="nucleotide sequence ID" value="NZ_FOKG01000005.1"/>
</dbReference>
<dbReference type="EMBL" id="FOKG01000005">
    <property type="protein sequence ID" value="SFB14752.1"/>
    <property type="molecule type" value="Genomic_DNA"/>
</dbReference>
<dbReference type="PANTHER" id="PTHR44196">
    <property type="entry name" value="DEHYDROGENASE/REDUCTASE SDR FAMILY MEMBER 7B"/>
    <property type="match status" value="1"/>
</dbReference>
<reference evidence="6" key="1">
    <citation type="submission" date="2016-10" db="EMBL/GenBank/DDBJ databases">
        <authorList>
            <person name="Varghese N."/>
            <person name="Submissions S."/>
        </authorList>
    </citation>
    <scope>NUCLEOTIDE SEQUENCE [LARGE SCALE GENOMIC DNA]</scope>
    <source>
        <strain evidence="6">CGMCC 4.3568</strain>
    </source>
</reference>
<dbReference type="AlphaFoldDB" id="A0A1I0YNF2"/>
<dbReference type="Proteomes" id="UP000243799">
    <property type="component" value="Unassembled WGS sequence"/>
</dbReference>
<evidence type="ECO:0000313" key="6">
    <source>
        <dbReference type="Proteomes" id="UP000243799"/>
    </source>
</evidence>
<dbReference type="PANTHER" id="PTHR44196:SF1">
    <property type="entry name" value="DEHYDROGENASE_REDUCTASE SDR FAMILY MEMBER 7B"/>
    <property type="match status" value="1"/>
</dbReference>
<dbReference type="OrthoDB" id="4690547at2"/>
<dbReference type="Gene3D" id="3.40.50.720">
    <property type="entry name" value="NAD(P)-binding Rossmann-like Domain"/>
    <property type="match status" value="1"/>
</dbReference>
<accession>A0A1I0YNF2</accession>
<evidence type="ECO:0000256" key="1">
    <source>
        <dbReference type="ARBA" id="ARBA00006484"/>
    </source>
</evidence>
<dbReference type="InterPro" id="IPR002347">
    <property type="entry name" value="SDR_fam"/>
</dbReference>
<evidence type="ECO:0000256" key="2">
    <source>
        <dbReference type="ARBA" id="ARBA00023002"/>
    </source>
</evidence>
<protein>
    <submittedName>
        <fullName evidence="5">NADP-dependent 3-hydroxy acid dehydrogenase YdfG</fullName>
    </submittedName>
</protein>
<dbReference type="PRINTS" id="PR00081">
    <property type="entry name" value="GDHRDH"/>
</dbReference>
<feature type="domain" description="Ketoreductase" evidence="4">
    <location>
        <begin position="7"/>
        <end position="193"/>
    </location>
</feature>
<dbReference type="PROSITE" id="PS00061">
    <property type="entry name" value="ADH_SHORT"/>
    <property type="match status" value="1"/>
</dbReference>
<keyword evidence="2" id="KW-0560">Oxidoreductase</keyword>
<gene>
    <name evidence="5" type="ORF">SAMN05216266_105216</name>
</gene>
<evidence type="ECO:0000256" key="3">
    <source>
        <dbReference type="RuleBase" id="RU000363"/>
    </source>
</evidence>
<dbReference type="STRING" id="490629.SAMN05216266_105216"/>
<dbReference type="CDD" id="cd05233">
    <property type="entry name" value="SDR_c"/>
    <property type="match status" value="1"/>
</dbReference>
<dbReference type="FunFam" id="3.40.50.720:FF:000084">
    <property type="entry name" value="Short-chain dehydrogenase reductase"/>
    <property type="match status" value="1"/>
</dbReference>
<dbReference type="Pfam" id="PF00106">
    <property type="entry name" value="adh_short"/>
    <property type="match status" value="1"/>
</dbReference>
<dbReference type="SMART" id="SM00822">
    <property type="entry name" value="PKS_KR"/>
    <property type="match status" value="1"/>
</dbReference>
<evidence type="ECO:0000259" key="4">
    <source>
        <dbReference type="SMART" id="SM00822"/>
    </source>
</evidence>
<organism evidence="5 6">
    <name type="scientific">Amycolatopsis marina</name>
    <dbReference type="NCBI Taxonomy" id="490629"/>
    <lineage>
        <taxon>Bacteria</taxon>
        <taxon>Bacillati</taxon>
        <taxon>Actinomycetota</taxon>
        <taxon>Actinomycetes</taxon>
        <taxon>Pseudonocardiales</taxon>
        <taxon>Pseudonocardiaceae</taxon>
        <taxon>Amycolatopsis</taxon>
    </lineage>
</organism>
<dbReference type="PRINTS" id="PR00080">
    <property type="entry name" value="SDRFAMILY"/>
</dbReference>
<dbReference type="GO" id="GO:0016491">
    <property type="term" value="F:oxidoreductase activity"/>
    <property type="evidence" value="ECO:0007669"/>
    <property type="project" value="UniProtKB-KW"/>
</dbReference>
<comment type="similarity">
    <text evidence="1 3">Belongs to the short-chain dehydrogenases/reductases (SDR) family.</text>
</comment>
<keyword evidence="6" id="KW-1185">Reference proteome</keyword>
<dbReference type="SUPFAM" id="SSF51735">
    <property type="entry name" value="NAD(P)-binding Rossmann-fold domains"/>
    <property type="match status" value="1"/>
</dbReference>
<sequence length="272" mass="28838">MKDFGGRVAVITGAGSGIGRALALDLAGRGARLAVSDVDSARIAETAALCEKAGAETRSYVLDVADRAAVLAHAEQVAGEFGQVNLVVNNAGVALTSTVEEMGWEEFDWLMGINLGGVVHGTKAFLPHLIASGDGHLVNVSSVFGFIGVPTQSAYNAAKFAVRGFTEALRQEMLMERRPVRVSCVHPGGIKTNIARDARGLEGPDADRAARLFERIARTSPEVAARTILRGVERNRPRILIGPDAYVIDALPRLFGAGYQRLVSLAGKRIIP</sequence>
<dbReference type="InterPro" id="IPR036291">
    <property type="entry name" value="NAD(P)-bd_dom_sf"/>
</dbReference>
<proteinExistence type="inferred from homology"/>
<name>A0A1I0YNF2_9PSEU</name>
<dbReference type="InterPro" id="IPR020904">
    <property type="entry name" value="Sc_DH/Rdtase_CS"/>
</dbReference>
<evidence type="ECO:0000313" key="5">
    <source>
        <dbReference type="EMBL" id="SFB14752.1"/>
    </source>
</evidence>